<name>W9RL24_9ROSA</name>
<evidence type="ECO:0000256" key="4">
    <source>
        <dbReference type="ARBA" id="ARBA00012483"/>
    </source>
</evidence>
<dbReference type="GO" id="GO:0061630">
    <property type="term" value="F:ubiquitin protein ligase activity"/>
    <property type="evidence" value="ECO:0007669"/>
    <property type="project" value="UniProtKB-EC"/>
</dbReference>
<dbReference type="EMBL" id="KE344356">
    <property type="protein sequence ID" value="EXB58122.1"/>
    <property type="molecule type" value="Genomic_DNA"/>
</dbReference>
<evidence type="ECO:0000313" key="16">
    <source>
        <dbReference type="EMBL" id="EXB58122.1"/>
    </source>
</evidence>
<dbReference type="Gene3D" id="3.30.40.10">
    <property type="entry name" value="Zinc/RING finger domain, C3HC4 (zinc finger)"/>
    <property type="match status" value="1"/>
</dbReference>
<dbReference type="InterPro" id="IPR044600">
    <property type="entry name" value="ATL1/ATL16-like"/>
</dbReference>
<keyword evidence="6" id="KW-0812">Transmembrane</keyword>
<comment type="catalytic activity">
    <reaction evidence="1">
        <text>S-ubiquitinyl-[E2 ubiquitin-conjugating enzyme]-L-cysteine + [acceptor protein]-L-lysine = [E2 ubiquitin-conjugating enzyme]-L-cysteine + N(6)-ubiquitinyl-[acceptor protein]-L-lysine.</text>
        <dbReference type="EC" id="2.3.2.27"/>
    </reaction>
</comment>
<evidence type="ECO:0000256" key="10">
    <source>
        <dbReference type="ARBA" id="ARBA00022833"/>
    </source>
</evidence>
<reference evidence="17" key="1">
    <citation type="submission" date="2013-01" db="EMBL/GenBank/DDBJ databases">
        <title>Draft Genome Sequence of a Mulberry Tree, Morus notabilis C.K. Schneid.</title>
        <authorList>
            <person name="He N."/>
            <person name="Zhao S."/>
        </authorList>
    </citation>
    <scope>NUCLEOTIDE SEQUENCE</scope>
</reference>
<dbReference type="eggNOG" id="KOG0800">
    <property type="taxonomic scope" value="Eukaryota"/>
</dbReference>
<evidence type="ECO:0000256" key="7">
    <source>
        <dbReference type="ARBA" id="ARBA00022723"/>
    </source>
</evidence>
<evidence type="ECO:0000256" key="9">
    <source>
        <dbReference type="ARBA" id="ARBA00022786"/>
    </source>
</evidence>
<keyword evidence="7" id="KW-0479">Metal-binding</keyword>
<dbReference type="GO" id="GO:0008270">
    <property type="term" value="F:zinc ion binding"/>
    <property type="evidence" value="ECO:0007669"/>
    <property type="project" value="UniProtKB-KW"/>
</dbReference>
<evidence type="ECO:0000256" key="8">
    <source>
        <dbReference type="ARBA" id="ARBA00022771"/>
    </source>
</evidence>
<dbReference type="InterPro" id="IPR001841">
    <property type="entry name" value="Znf_RING"/>
</dbReference>
<feature type="domain" description="RING-type" evidence="15">
    <location>
        <begin position="36"/>
        <end position="78"/>
    </location>
</feature>
<evidence type="ECO:0000256" key="13">
    <source>
        <dbReference type="ARBA" id="ARBA00024209"/>
    </source>
</evidence>
<evidence type="ECO:0000256" key="6">
    <source>
        <dbReference type="ARBA" id="ARBA00022692"/>
    </source>
</evidence>
<comment type="similarity">
    <text evidence="13">Belongs to the RING-type zinc finger family. ATL subfamily.</text>
</comment>
<evidence type="ECO:0000259" key="15">
    <source>
        <dbReference type="PROSITE" id="PS50089"/>
    </source>
</evidence>
<evidence type="ECO:0000256" key="14">
    <source>
        <dbReference type="PROSITE-ProRule" id="PRU00175"/>
    </source>
</evidence>
<evidence type="ECO:0000256" key="12">
    <source>
        <dbReference type="ARBA" id="ARBA00023136"/>
    </source>
</evidence>
<dbReference type="InterPro" id="IPR013083">
    <property type="entry name" value="Znf_RING/FYVE/PHD"/>
</dbReference>
<evidence type="ECO:0000313" key="17">
    <source>
        <dbReference type="Proteomes" id="UP000030645"/>
    </source>
</evidence>
<dbReference type="GO" id="GO:0016567">
    <property type="term" value="P:protein ubiquitination"/>
    <property type="evidence" value="ECO:0007669"/>
    <property type="project" value="UniProtKB-UniPathway"/>
</dbReference>
<keyword evidence="9" id="KW-0833">Ubl conjugation pathway</keyword>
<dbReference type="Proteomes" id="UP000030645">
    <property type="component" value="Unassembled WGS sequence"/>
</dbReference>
<accession>W9RL24</accession>
<keyword evidence="12" id="KW-0472">Membrane</keyword>
<dbReference type="PANTHER" id="PTHR46913">
    <property type="entry name" value="RING-H2 FINGER PROTEIN ATL16"/>
    <property type="match status" value="1"/>
</dbReference>
<gene>
    <name evidence="16" type="ORF">L484_026321</name>
</gene>
<dbReference type="PANTHER" id="PTHR46913:SF1">
    <property type="entry name" value="RING-H2 FINGER PROTEIN ATL16"/>
    <property type="match status" value="1"/>
</dbReference>
<keyword evidence="10" id="KW-0862">Zinc</keyword>
<keyword evidence="5" id="KW-0808">Transferase</keyword>
<dbReference type="AlphaFoldDB" id="W9RL24"/>
<dbReference type="UniPathway" id="UPA00143"/>
<evidence type="ECO:0000256" key="11">
    <source>
        <dbReference type="ARBA" id="ARBA00022989"/>
    </source>
</evidence>
<organism evidence="16 17">
    <name type="scientific">Morus notabilis</name>
    <dbReference type="NCBI Taxonomy" id="981085"/>
    <lineage>
        <taxon>Eukaryota</taxon>
        <taxon>Viridiplantae</taxon>
        <taxon>Streptophyta</taxon>
        <taxon>Embryophyta</taxon>
        <taxon>Tracheophyta</taxon>
        <taxon>Spermatophyta</taxon>
        <taxon>Magnoliopsida</taxon>
        <taxon>eudicotyledons</taxon>
        <taxon>Gunneridae</taxon>
        <taxon>Pentapetalae</taxon>
        <taxon>rosids</taxon>
        <taxon>fabids</taxon>
        <taxon>Rosales</taxon>
        <taxon>Moraceae</taxon>
        <taxon>Moreae</taxon>
        <taxon>Morus</taxon>
    </lineage>
</organism>
<dbReference type="EC" id="2.3.2.27" evidence="4"/>
<sequence length="84" mass="9331">MIVNTPVARLISNNIPAHKYHKAGISCNLVGKDGVCAVCLGEFEEGEELRTLPECLHSFHVSCIDMWLFSHPNCPICRADPFPH</sequence>
<evidence type="ECO:0000256" key="5">
    <source>
        <dbReference type="ARBA" id="ARBA00022679"/>
    </source>
</evidence>
<comment type="subcellular location">
    <subcellularLocation>
        <location evidence="2">Membrane</location>
        <topology evidence="2">Single-pass membrane protein</topology>
    </subcellularLocation>
</comment>
<dbReference type="PROSITE" id="PS50089">
    <property type="entry name" value="ZF_RING_2"/>
    <property type="match status" value="1"/>
</dbReference>
<comment type="pathway">
    <text evidence="3">Protein modification; protein ubiquitination.</text>
</comment>
<evidence type="ECO:0000256" key="1">
    <source>
        <dbReference type="ARBA" id="ARBA00000900"/>
    </source>
</evidence>
<keyword evidence="11" id="KW-1133">Transmembrane helix</keyword>
<keyword evidence="8 14" id="KW-0863">Zinc-finger</keyword>
<protein>
    <recommendedName>
        <fullName evidence="4">RING-type E3 ubiquitin transferase</fullName>
        <ecNumber evidence="4">2.3.2.27</ecNumber>
    </recommendedName>
</protein>
<dbReference type="SUPFAM" id="SSF57850">
    <property type="entry name" value="RING/U-box"/>
    <property type="match status" value="1"/>
</dbReference>
<dbReference type="Pfam" id="PF13639">
    <property type="entry name" value="zf-RING_2"/>
    <property type="match status" value="1"/>
</dbReference>
<keyword evidence="17" id="KW-1185">Reference proteome</keyword>
<evidence type="ECO:0000256" key="3">
    <source>
        <dbReference type="ARBA" id="ARBA00004906"/>
    </source>
</evidence>
<evidence type="ECO:0000256" key="2">
    <source>
        <dbReference type="ARBA" id="ARBA00004167"/>
    </source>
</evidence>
<proteinExistence type="inferred from homology"/>
<dbReference type="GO" id="GO:0016020">
    <property type="term" value="C:membrane"/>
    <property type="evidence" value="ECO:0007669"/>
    <property type="project" value="UniProtKB-SubCell"/>
</dbReference>
<dbReference type="SMART" id="SM00184">
    <property type="entry name" value="RING"/>
    <property type="match status" value="1"/>
</dbReference>